<organism evidence="2 3">
    <name type="scientific">Piloderma croceum (strain F 1598)</name>
    <dbReference type="NCBI Taxonomy" id="765440"/>
    <lineage>
        <taxon>Eukaryota</taxon>
        <taxon>Fungi</taxon>
        <taxon>Dikarya</taxon>
        <taxon>Basidiomycota</taxon>
        <taxon>Agaricomycotina</taxon>
        <taxon>Agaricomycetes</taxon>
        <taxon>Agaricomycetidae</taxon>
        <taxon>Atheliales</taxon>
        <taxon>Atheliaceae</taxon>
        <taxon>Piloderma</taxon>
    </lineage>
</organism>
<accession>A0A0C3FMM2</accession>
<keyword evidence="1" id="KW-0175">Coiled coil</keyword>
<feature type="coiled-coil region" evidence="1">
    <location>
        <begin position="156"/>
        <end position="183"/>
    </location>
</feature>
<evidence type="ECO:0000256" key="1">
    <source>
        <dbReference type="SAM" id="Coils"/>
    </source>
</evidence>
<sequence length="328" mass="37422">MDSVTDDLELTKDTMKLLHKELKTLRAQLRERNETPSETSGFELIHRERTNSAEAEVISLKLEIENLRNHNATLKDDLELLREGSNPDEKSLLLQYKVSHDKMLEQLQDAVEDKERVNREKDEKDCAQIQLHEKLSSCREKYKALKIANGELQSALDVLHHDLTEMTDQRDEAEERAKVEKMDRSHFDPEEFLNSSGATASKDQPKFNDIKPYSKYLKSSISMDVKKLCARDGLLALNQHEVIGSSTDIGTCLAIRPLHRYNPKLNIGGSGGAWERNNPGFNIGQQKSIFYKDMSWYYLGTYECVDTGTIGLSKLRGEYTLPQYGAVL</sequence>
<reference evidence="3" key="2">
    <citation type="submission" date="2015-01" db="EMBL/GenBank/DDBJ databases">
        <title>Evolutionary Origins and Diversification of the Mycorrhizal Mutualists.</title>
        <authorList>
            <consortium name="DOE Joint Genome Institute"/>
            <consortium name="Mycorrhizal Genomics Consortium"/>
            <person name="Kohler A."/>
            <person name="Kuo A."/>
            <person name="Nagy L.G."/>
            <person name="Floudas D."/>
            <person name="Copeland A."/>
            <person name="Barry K.W."/>
            <person name="Cichocki N."/>
            <person name="Veneault-Fourrey C."/>
            <person name="LaButti K."/>
            <person name="Lindquist E.A."/>
            <person name="Lipzen A."/>
            <person name="Lundell T."/>
            <person name="Morin E."/>
            <person name="Murat C."/>
            <person name="Riley R."/>
            <person name="Ohm R."/>
            <person name="Sun H."/>
            <person name="Tunlid A."/>
            <person name="Henrissat B."/>
            <person name="Grigoriev I.V."/>
            <person name="Hibbett D.S."/>
            <person name="Martin F."/>
        </authorList>
    </citation>
    <scope>NUCLEOTIDE SEQUENCE [LARGE SCALE GENOMIC DNA]</scope>
    <source>
        <strain evidence="3">F 1598</strain>
    </source>
</reference>
<feature type="coiled-coil region" evidence="1">
    <location>
        <begin position="8"/>
        <end position="127"/>
    </location>
</feature>
<dbReference type="InParanoid" id="A0A0C3FMM2"/>
<dbReference type="EMBL" id="KN832985">
    <property type="protein sequence ID" value="KIM85360.1"/>
    <property type="molecule type" value="Genomic_DNA"/>
</dbReference>
<dbReference type="HOGENOM" id="CLU_847626_0_0_1"/>
<evidence type="ECO:0000313" key="2">
    <source>
        <dbReference type="EMBL" id="KIM85360.1"/>
    </source>
</evidence>
<name>A0A0C3FMM2_PILCF</name>
<gene>
    <name evidence="2" type="ORF">PILCRDRAFT_358797</name>
</gene>
<dbReference type="OrthoDB" id="2879738at2759"/>
<dbReference type="AlphaFoldDB" id="A0A0C3FMM2"/>
<protein>
    <submittedName>
        <fullName evidence="2">Uncharacterized protein</fullName>
    </submittedName>
</protein>
<keyword evidence="3" id="KW-1185">Reference proteome</keyword>
<evidence type="ECO:0000313" key="3">
    <source>
        <dbReference type="Proteomes" id="UP000054166"/>
    </source>
</evidence>
<dbReference type="Proteomes" id="UP000054166">
    <property type="component" value="Unassembled WGS sequence"/>
</dbReference>
<reference evidence="2 3" key="1">
    <citation type="submission" date="2014-04" db="EMBL/GenBank/DDBJ databases">
        <authorList>
            <consortium name="DOE Joint Genome Institute"/>
            <person name="Kuo A."/>
            <person name="Tarkka M."/>
            <person name="Buscot F."/>
            <person name="Kohler A."/>
            <person name="Nagy L.G."/>
            <person name="Floudas D."/>
            <person name="Copeland A."/>
            <person name="Barry K.W."/>
            <person name="Cichocki N."/>
            <person name="Veneault-Fourrey C."/>
            <person name="LaButti K."/>
            <person name="Lindquist E.A."/>
            <person name="Lipzen A."/>
            <person name="Lundell T."/>
            <person name="Morin E."/>
            <person name="Murat C."/>
            <person name="Sun H."/>
            <person name="Tunlid A."/>
            <person name="Henrissat B."/>
            <person name="Grigoriev I.V."/>
            <person name="Hibbett D.S."/>
            <person name="Martin F."/>
            <person name="Nordberg H.P."/>
            <person name="Cantor M.N."/>
            <person name="Hua S.X."/>
        </authorList>
    </citation>
    <scope>NUCLEOTIDE SEQUENCE [LARGE SCALE GENOMIC DNA]</scope>
    <source>
        <strain evidence="2 3">F 1598</strain>
    </source>
</reference>
<proteinExistence type="predicted"/>